<evidence type="ECO:0000313" key="4">
    <source>
        <dbReference type="Proteomes" id="UP001153069"/>
    </source>
</evidence>
<keyword evidence="2" id="KW-0472">Membrane</keyword>
<feature type="region of interest" description="Disordered" evidence="1">
    <location>
        <begin position="1"/>
        <end position="58"/>
    </location>
</feature>
<proteinExistence type="predicted"/>
<gene>
    <name evidence="3" type="ORF">SEMRO_65_G036550.1</name>
</gene>
<sequence>METGPSTSESPPPQSPSTKRPRGNGLEDTKFRRQTPAEVLPGALDSVSSLPHSQRTDPAMVVAPPPVLDTANPTPPANEVLEVTAVATLVTPGEEIDEEAIRQQAEKDAEERLLSNVARAEVVTTNPDKRDGEDEHSNQQRLILFGIGFLLLVVVAVVLAVSLTRKEVIITVEPSAAPTTLVPSAVPSMAPSFFTNDFCRGSHEMQVNTVVRDATSRNTLDESVATCGDIRSNGRGQWFNVKGNDAWLRVHTCGSGTNYDTQLSVYQGGAAFDGHPCDAAVCVAGSDQYDFCGDKSYVQWFGQAHTEYLVLVHGYRFYTGDFEMEILEEKNGQCEGAFNISQPVFNGRGSFVIESSMQGAELLDSDLLPDCDDNSQKPSGIGVWYAIDGQDDSPSLYIGSGLNVAVYKGSCSRLSCVHVDDFDEFDREEGVTFYLLVYGNTTATETSFELSITWAQAGFSFRTPDNAYCEAVSNNETFALEPNQVGFQAWTPTTRFGLDTAPSCGDQVWHTSSGLWYSAVGTGRAMTVSTCPNVTAETPDFGRDFLDTQISVYTGSCDSLVCVDGNDQFCGDQSAVSWFTEAGVEYLILVHGYDSREGYFEVWYDDAVPDLSPSCQVAITISADGTSNLGSTISNNDTQSIAFCGFGGGGGEEGSPGSWYQAVGTGQTWTASTCSSNTGFSARVSVYEGAADCSYIACLPTSASESSPCGDQNAVTWRTIPNQTYYFLIHGQDPSASGDFVFTLEETSSNDNCEGTIGPLTVDDGLTTFGSTRSATFDDYVPTCGSEGRGTTGRGLFYSLIGTGENITASTCSPYTNFDMKIAVYFGSCIDLQCVAVKPSDCEVNEDGATYFGMSITWPSQPNDFYYLLVQGQDEETGNFGLEVFTAAFDLSEG</sequence>
<dbReference type="Proteomes" id="UP001153069">
    <property type="component" value="Unassembled WGS sequence"/>
</dbReference>
<organism evidence="3 4">
    <name type="scientific">Seminavis robusta</name>
    <dbReference type="NCBI Taxonomy" id="568900"/>
    <lineage>
        <taxon>Eukaryota</taxon>
        <taxon>Sar</taxon>
        <taxon>Stramenopiles</taxon>
        <taxon>Ochrophyta</taxon>
        <taxon>Bacillariophyta</taxon>
        <taxon>Bacillariophyceae</taxon>
        <taxon>Bacillariophycidae</taxon>
        <taxon>Naviculales</taxon>
        <taxon>Naviculaceae</taxon>
        <taxon>Seminavis</taxon>
    </lineage>
</organism>
<feature type="transmembrane region" description="Helical" evidence="2">
    <location>
        <begin position="142"/>
        <end position="163"/>
    </location>
</feature>
<reference evidence="3" key="1">
    <citation type="submission" date="2020-06" db="EMBL/GenBank/DDBJ databases">
        <authorList>
            <consortium name="Plant Systems Biology data submission"/>
        </authorList>
    </citation>
    <scope>NUCLEOTIDE SEQUENCE</scope>
    <source>
        <strain evidence="3">D6</strain>
    </source>
</reference>
<name>A0A9N8DF47_9STRA</name>
<keyword evidence="4" id="KW-1185">Reference proteome</keyword>
<evidence type="ECO:0000313" key="3">
    <source>
        <dbReference type="EMBL" id="CAB9499604.1"/>
    </source>
</evidence>
<evidence type="ECO:0000256" key="1">
    <source>
        <dbReference type="SAM" id="MobiDB-lite"/>
    </source>
</evidence>
<keyword evidence="2" id="KW-1133">Transmembrane helix</keyword>
<protein>
    <submittedName>
        <fullName evidence="3">CHU large protein</fullName>
    </submittedName>
</protein>
<accession>A0A9N8DF47</accession>
<dbReference type="EMBL" id="CAICTM010000064">
    <property type="protein sequence ID" value="CAB9499604.1"/>
    <property type="molecule type" value="Genomic_DNA"/>
</dbReference>
<dbReference type="OrthoDB" id="49494at2759"/>
<dbReference type="AlphaFoldDB" id="A0A9N8DF47"/>
<evidence type="ECO:0000256" key="2">
    <source>
        <dbReference type="SAM" id="Phobius"/>
    </source>
</evidence>
<keyword evidence="2" id="KW-0812">Transmembrane</keyword>
<comment type="caution">
    <text evidence="3">The sequence shown here is derived from an EMBL/GenBank/DDBJ whole genome shotgun (WGS) entry which is preliminary data.</text>
</comment>